<dbReference type="EMBL" id="CP062803">
    <property type="protein sequence ID" value="QOT77462.1"/>
    <property type="molecule type" value="Genomic_DNA"/>
</dbReference>
<gene>
    <name evidence="1" type="ORF">F7R26_005245</name>
</gene>
<name>A0A643FUK9_9BURK</name>
<evidence type="ECO:0000313" key="2">
    <source>
        <dbReference type="Proteomes" id="UP000397656"/>
    </source>
</evidence>
<evidence type="ECO:0000313" key="1">
    <source>
        <dbReference type="EMBL" id="QOT77462.1"/>
    </source>
</evidence>
<dbReference type="AlphaFoldDB" id="A0A643FUK9"/>
<dbReference type="RefSeq" id="WP_150986253.1">
    <property type="nucleotide sequence ID" value="NZ_CP062803.1"/>
</dbReference>
<sequence length="144" mass="15423">MEKQQSWKNPAMLNFRLRALAALQLTAIKMVRKTTLITLGLLLCLTRPAHALDDKTTTALAAGSAAISAAISYCHGKYGKVYEGGPGAACFERAKAALSPYNFEVIGQRMLAKCGPAGLKSRCLTTEISDMVAAFLLVFDANKV</sequence>
<dbReference type="Proteomes" id="UP000397656">
    <property type="component" value="Chromosome 1"/>
</dbReference>
<accession>A0A643FUK9</accession>
<protein>
    <submittedName>
        <fullName evidence="1">Uncharacterized protein</fullName>
    </submittedName>
</protein>
<proteinExistence type="predicted"/>
<reference evidence="1 2" key="1">
    <citation type="submission" date="2020-10" db="EMBL/GenBank/DDBJ databases">
        <title>Complete genome sequence of Cupriavidus basilensis CCUG 49340T.</title>
        <authorList>
            <person name="Salva-Serra F."/>
            <person name="Donoso R.A."/>
            <person name="Cho K.H."/>
            <person name="Yoo J.A."/>
            <person name="Lee K."/>
            <person name="Yoon S.-H."/>
            <person name="Perez-Pantoja D."/>
            <person name="Moore E.R.B."/>
        </authorList>
    </citation>
    <scope>NUCLEOTIDE SEQUENCE [LARGE SCALE GENOMIC DNA]</scope>
    <source>
        <strain evidence="2">CCUG 49340</strain>
    </source>
</reference>
<organism evidence="1 2">
    <name type="scientific">Cupriavidus basilensis</name>
    <dbReference type="NCBI Taxonomy" id="68895"/>
    <lineage>
        <taxon>Bacteria</taxon>
        <taxon>Pseudomonadati</taxon>
        <taxon>Pseudomonadota</taxon>
        <taxon>Betaproteobacteria</taxon>
        <taxon>Burkholderiales</taxon>
        <taxon>Burkholderiaceae</taxon>
        <taxon>Cupriavidus</taxon>
    </lineage>
</organism>
<dbReference type="GeneID" id="98400300"/>